<dbReference type="InterPro" id="IPR053772">
    <property type="entry name" value="At1g61320/At1g61330-like"/>
</dbReference>
<name>A0A7N0UPX5_KALFE</name>
<dbReference type="Gramene" id="Kaladp0079s0127.1.v1.1">
    <property type="protein sequence ID" value="Kaladp0079s0127.1.v1.1"/>
    <property type="gene ID" value="Kaladp0079s0127.v1.1"/>
</dbReference>
<dbReference type="Proteomes" id="UP000594263">
    <property type="component" value="Unplaced"/>
</dbReference>
<dbReference type="InterPro" id="IPR055357">
    <property type="entry name" value="LRR_At1g61320_AtMIF1"/>
</dbReference>
<organism evidence="2 3">
    <name type="scientific">Kalanchoe fedtschenkoi</name>
    <name type="common">Lavender scallops</name>
    <name type="synonym">South American air plant</name>
    <dbReference type="NCBI Taxonomy" id="63787"/>
    <lineage>
        <taxon>Eukaryota</taxon>
        <taxon>Viridiplantae</taxon>
        <taxon>Streptophyta</taxon>
        <taxon>Embryophyta</taxon>
        <taxon>Tracheophyta</taxon>
        <taxon>Spermatophyta</taxon>
        <taxon>Magnoliopsida</taxon>
        <taxon>eudicotyledons</taxon>
        <taxon>Gunneridae</taxon>
        <taxon>Pentapetalae</taxon>
        <taxon>Saxifragales</taxon>
        <taxon>Crassulaceae</taxon>
        <taxon>Kalanchoe</taxon>
    </lineage>
</organism>
<dbReference type="SMART" id="SM00579">
    <property type="entry name" value="FBD"/>
    <property type="match status" value="1"/>
</dbReference>
<dbReference type="EnsemblPlants" id="Kaladp0079s0127.1.v1.1">
    <property type="protein sequence ID" value="Kaladp0079s0127.1.v1.1"/>
    <property type="gene ID" value="Kaladp0079s0127.v1.1"/>
</dbReference>
<evidence type="ECO:0000259" key="1">
    <source>
        <dbReference type="SMART" id="SM00579"/>
    </source>
</evidence>
<feature type="domain" description="FBD" evidence="1">
    <location>
        <begin position="391"/>
        <end position="457"/>
    </location>
</feature>
<dbReference type="PANTHER" id="PTHR34145">
    <property type="entry name" value="OS02G0105600 PROTEIN"/>
    <property type="match status" value="1"/>
</dbReference>
<evidence type="ECO:0000313" key="3">
    <source>
        <dbReference type="Proteomes" id="UP000594263"/>
    </source>
</evidence>
<sequence length="458" mass="52871">MDRQRPFNFLPKELLINIVSRLPFKDAVRTSVLAKNWINIWRNSTNMELNQSFFRNPKSHWHPGSIDSARFKLFSNKFMTYFLGSELNSFTLKVSAIDRSLKPMLKRALLFAIKHRVKHLTLDLPQPLWNQQHPLNFETLEILDLPNEFYDYLTKVESLKLSSVISISLFGCSRFTALRSVSLQLLRFWKAELRHLVAEAPLLEDLRLRKCVCYKLKLASNSLRNFAVEECDIVKDTVSITSPNLESFVFSGRACKLDLESAAKNLKSASIQFDFERLKQDFDENLVCYHLKNFWCVKDLTICSYILQLLQSGMGDFNHHHQPLELKHLTIKADSFNRSVFQGCIFFVKSCPDMETLTINISRASESLSGRRAPLNLQPYSLETFEDDHITCLVRSLKVVKLIGFDGSCLQVKFLSYILKKGKLLENIILKSSTDERNIKKLQCSEKASPNVQICIQI</sequence>
<dbReference type="Pfam" id="PF23622">
    <property type="entry name" value="LRR_At1g61320_AtMIF1"/>
    <property type="match status" value="1"/>
</dbReference>
<keyword evidence="3" id="KW-1185">Reference proteome</keyword>
<dbReference type="SUPFAM" id="SSF81383">
    <property type="entry name" value="F-box domain"/>
    <property type="match status" value="1"/>
</dbReference>
<reference evidence="2" key="1">
    <citation type="submission" date="2021-01" db="UniProtKB">
        <authorList>
            <consortium name="EnsemblPlants"/>
        </authorList>
    </citation>
    <scope>IDENTIFICATION</scope>
</reference>
<dbReference type="OMA" id="TINDCGE"/>
<proteinExistence type="predicted"/>
<dbReference type="InterPro" id="IPR001810">
    <property type="entry name" value="F-box_dom"/>
</dbReference>
<dbReference type="InterPro" id="IPR036047">
    <property type="entry name" value="F-box-like_dom_sf"/>
</dbReference>
<dbReference type="Pfam" id="PF00646">
    <property type="entry name" value="F-box"/>
    <property type="match status" value="1"/>
</dbReference>
<dbReference type="InterPro" id="IPR006566">
    <property type="entry name" value="FBD"/>
</dbReference>
<accession>A0A7N0UPX5</accession>
<dbReference type="AlphaFoldDB" id="A0A7N0UPX5"/>
<evidence type="ECO:0000313" key="2">
    <source>
        <dbReference type="EnsemblPlants" id="Kaladp0079s0127.1.v1.1"/>
    </source>
</evidence>
<protein>
    <recommendedName>
        <fullName evidence="1">FBD domain-containing protein</fullName>
    </recommendedName>
</protein>